<dbReference type="SUPFAM" id="SSF51905">
    <property type="entry name" value="FAD/NAD(P)-binding domain"/>
    <property type="match status" value="2"/>
</dbReference>
<dbReference type="PANTHER" id="PTHR42877">
    <property type="entry name" value="L-ORNITHINE N(5)-MONOOXYGENASE-RELATED"/>
    <property type="match status" value="1"/>
</dbReference>
<name>A0A1I6UFP2_9PSEU</name>
<dbReference type="InterPro" id="IPR051209">
    <property type="entry name" value="FAD-bind_Monooxygenase_sf"/>
</dbReference>
<dbReference type="Gene3D" id="3.50.50.60">
    <property type="entry name" value="FAD/NAD(P)-binding domain"/>
    <property type="match status" value="2"/>
</dbReference>
<dbReference type="STRING" id="95161.SAMN05660874_04889"/>
<dbReference type="PRINTS" id="PR00469">
    <property type="entry name" value="PNDRDTASEII"/>
</dbReference>
<dbReference type="Pfam" id="PF00743">
    <property type="entry name" value="FMO-like"/>
    <property type="match status" value="1"/>
</dbReference>
<dbReference type="GO" id="GO:0050661">
    <property type="term" value="F:NADP binding"/>
    <property type="evidence" value="ECO:0007669"/>
    <property type="project" value="InterPro"/>
</dbReference>
<dbReference type="PANTHER" id="PTHR42877:SF4">
    <property type="entry name" value="FAD_NAD(P)-BINDING DOMAIN-CONTAINING PROTEIN-RELATED"/>
    <property type="match status" value="1"/>
</dbReference>
<dbReference type="Proteomes" id="UP000198852">
    <property type="component" value="Unassembled WGS sequence"/>
</dbReference>
<comment type="similarity">
    <text evidence="1">Belongs to the FAD-binding monooxygenase family.</text>
</comment>
<keyword evidence="6" id="KW-1185">Reference proteome</keyword>
<dbReference type="GO" id="GO:0050660">
    <property type="term" value="F:flavin adenine dinucleotide binding"/>
    <property type="evidence" value="ECO:0007669"/>
    <property type="project" value="InterPro"/>
</dbReference>
<dbReference type="GO" id="GO:0004499">
    <property type="term" value="F:N,N-dimethylaniline monooxygenase activity"/>
    <property type="evidence" value="ECO:0007669"/>
    <property type="project" value="InterPro"/>
</dbReference>
<evidence type="ECO:0000256" key="1">
    <source>
        <dbReference type="ARBA" id="ARBA00010139"/>
    </source>
</evidence>
<organism evidence="5 6">
    <name type="scientific">Saccharopolyspora flava</name>
    <dbReference type="NCBI Taxonomy" id="95161"/>
    <lineage>
        <taxon>Bacteria</taxon>
        <taxon>Bacillati</taxon>
        <taxon>Actinomycetota</taxon>
        <taxon>Actinomycetes</taxon>
        <taxon>Pseudonocardiales</taxon>
        <taxon>Pseudonocardiaceae</taxon>
        <taxon>Saccharopolyspora</taxon>
    </lineage>
</organism>
<dbReference type="RefSeq" id="WP_093422378.1">
    <property type="nucleotide sequence ID" value="NZ_FOZX01000010.1"/>
</dbReference>
<evidence type="ECO:0000313" key="5">
    <source>
        <dbReference type="EMBL" id="SFT00250.1"/>
    </source>
</evidence>
<sequence length="650" mass="72055">MTTSVIPGDRSTRAVNAVHDADPERLTAAIDAVSPGPLLMTLVHMTGDRSLLDEFASRLKKARAAEAASAPGEYPAEVAEEVRRRAHAVLSPELVPELHVPDDELFLEMSRVATDDDIGPEYVPYLREQAGFPPLPASEPEHRPAPEGFRVAVVGAGMVGINAAVGLAEAGIGFRVFEASDDIGGTWSRNTYPGAAVDTPSHFYSYSFELNPDWSKFYPTGPEYLAYLRHVADKYGVRDHVELRTRVLGCEWDEQRLLWHVRVQSPGGSTEVYEAKAVITATGILNAASIPEIAGAETFEGVAMHTAEWDDSVELDGKRVVVLGTGCTAVQVVADLAGRAEHLDVVFRQPHWITPERNVVSGVDEDVRWALRHIPYFHQWYRLVTHWFTADKSFQIPRIDPDWNAEHVSCSPANDALMQICLKHLHEELGDRPDLVEMLTPDFPPFAKRIVKDPGFLAAARREDVALHRTTFDSIEPNGVRLANGEFLEADVIIWATGFKLEYLNFLDVVGRDGVTLAEKWDHSRDPRAYLGITVPGFPNFFVTAGPNSAPNHGGGHNVTSEEHVHYAVETLRFLIDRGHSAAEPTVEATDAYNARVDAELDRTVWQHPGTANGYYRNAAGRAWVSCPWRLVDYWTMLRAPNPEDLLLHP</sequence>
<evidence type="ECO:0000256" key="2">
    <source>
        <dbReference type="ARBA" id="ARBA00022630"/>
    </source>
</evidence>
<proteinExistence type="inferred from homology"/>
<keyword evidence="3" id="KW-0274">FAD</keyword>
<keyword evidence="2" id="KW-0285">Flavoprotein</keyword>
<dbReference type="InterPro" id="IPR020946">
    <property type="entry name" value="Flavin_mOase-like"/>
</dbReference>
<dbReference type="InterPro" id="IPR036188">
    <property type="entry name" value="FAD/NAD-bd_sf"/>
</dbReference>
<reference evidence="6" key="1">
    <citation type="submission" date="2016-10" db="EMBL/GenBank/DDBJ databases">
        <authorList>
            <person name="Varghese N."/>
            <person name="Submissions S."/>
        </authorList>
    </citation>
    <scope>NUCLEOTIDE SEQUENCE [LARGE SCALE GENOMIC DNA]</scope>
    <source>
        <strain evidence="6">DSM 44771</strain>
    </source>
</reference>
<dbReference type="OrthoDB" id="5168853at2"/>
<accession>A0A1I6UFP2</accession>
<dbReference type="EMBL" id="FOZX01000010">
    <property type="protein sequence ID" value="SFT00250.1"/>
    <property type="molecule type" value="Genomic_DNA"/>
</dbReference>
<evidence type="ECO:0000256" key="3">
    <source>
        <dbReference type="ARBA" id="ARBA00022827"/>
    </source>
</evidence>
<evidence type="ECO:0000256" key="4">
    <source>
        <dbReference type="ARBA" id="ARBA00023002"/>
    </source>
</evidence>
<protein>
    <submittedName>
        <fullName evidence="5">Predicted flavoprotein CzcO associated with the cation diffusion facilitator CzcD</fullName>
    </submittedName>
</protein>
<evidence type="ECO:0000313" key="6">
    <source>
        <dbReference type="Proteomes" id="UP000198852"/>
    </source>
</evidence>
<gene>
    <name evidence="5" type="ORF">SAMN05660874_04889</name>
</gene>
<keyword evidence="4" id="KW-0560">Oxidoreductase</keyword>
<dbReference type="AlphaFoldDB" id="A0A1I6UFP2"/>